<feature type="transmembrane region" description="Helical" evidence="8">
    <location>
        <begin position="244"/>
        <end position="265"/>
    </location>
</feature>
<dbReference type="InterPro" id="IPR003597">
    <property type="entry name" value="Ig_C1-set"/>
</dbReference>
<dbReference type="OMA" id="MTARFIC"/>
<feature type="domain" description="Ig-like" evidence="9">
    <location>
        <begin position="107"/>
        <end position="207"/>
    </location>
</feature>
<keyword evidence="8" id="KW-1133">Transmembrane helix</keyword>
<dbReference type="EMBL" id="BEZZ01000001">
    <property type="protein sequence ID" value="GCC19575.1"/>
    <property type="molecule type" value="Genomic_DNA"/>
</dbReference>
<evidence type="ECO:0000313" key="11">
    <source>
        <dbReference type="Proteomes" id="UP000287033"/>
    </source>
</evidence>
<dbReference type="InterPro" id="IPR036179">
    <property type="entry name" value="Ig-like_dom_sf"/>
</dbReference>
<name>A0A401RN31_CHIPU</name>
<dbReference type="InterPro" id="IPR013783">
    <property type="entry name" value="Ig-like_fold"/>
</dbReference>
<accession>A0A401RN31</accession>
<dbReference type="STRING" id="137246.A0A401RN31"/>
<evidence type="ECO:0000313" key="10">
    <source>
        <dbReference type="EMBL" id="GCC19575.1"/>
    </source>
</evidence>
<comment type="caution">
    <text evidence="10">The sequence shown here is derived from an EMBL/GenBank/DDBJ whole genome shotgun (WGS) entry which is preliminary data.</text>
</comment>
<evidence type="ECO:0000259" key="9">
    <source>
        <dbReference type="PROSITE" id="PS50835"/>
    </source>
</evidence>
<dbReference type="OrthoDB" id="9049585at2759"/>
<reference evidence="10 11" key="1">
    <citation type="journal article" date="2018" name="Nat. Ecol. Evol.">
        <title>Shark genomes provide insights into elasmobranch evolution and the origin of vertebrates.</title>
        <authorList>
            <person name="Hara Y"/>
            <person name="Yamaguchi K"/>
            <person name="Onimaru K"/>
            <person name="Kadota M"/>
            <person name="Koyanagi M"/>
            <person name="Keeley SD"/>
            <person name="Tatsumi K"/>
            <person name="Tanaka K"/>
            <person name="Motone F"/>
            <person name="Kageyama Y"/>
            <person name="Nozu R"/>
            <person name="Adachi N"/>
            <person name="Nishimura O"/>
            <person name="Nakagawa R"/>
            <person name="Tanegashima C"/>
            <person name="Kiyatake I"/>
            <person name="Matsumoto R"/>
            <person name="Murakumo K"/>
            <person name="Nishida K"/>
            <person name="Terakita A"/>
            <person name="Kuratani S"/>
            <person name="Sato K"/>
            <person name="Hyodo S Kuraku.S."/>
        </authorList>
    </citation>
    <scope>NUCLEOTIDE SEQUENCE [LARGE SCALE GENOMIC DNA]</scope>
</reference>
<dbReference type="FunFam" id="2.60.40.10:FF:000283">
    <property type="entry name" value="Immunoglobulin kappa constant"/>
    <property type="match status" value="1"/>
</dbReference>
<dbReference type="InterPro" id="IPR007110">
    <property type="entry name" value="Ig-like_dom"/>
</dbReference>
<protein>
    <recommendedName>
        <fullName evidence="9">Ig-like domain-containing protein</fullName>
    </recommendedName>
</protein>
<dbReference type="SUPFAM" id="SSF48726">
    <property type="entry name" value="Immunoglobulin"/>
    <property type="match status" value="2"/>
</dbReference>
<evidence type="ECO:0000256" key="6">
    <source>
        <dbReference type="ARBA" id="ARBA00023180"/>
    </source>
</evidence>
<dbReference type="CDD" id="cd00099">
    <property type="entry name" value="IgV"/>
    <property type="match status" value="1"/>
</dbReference>
<evidence type="ECO:0000256" key="3">
    <source>
        <dbReference type="ARBA" id="ARBA00022859"/>
    </source>
</evidence>
<keyword evidence="7" id="KW-1280">Immunoglobulin</keyword>
<gene>
    <name evidence="10" type="ORF">chiPu_0000080</name>
</gene>
<dbReference type="GO" id="GO:0005576">
    <property type="term" value="C:extracellular region"/>
    <property type="evidence" value="ECO:0007669"/>
    <property type="project" value="UniProtKB-SubCell"/>
</dbReference>
<keyword evidence="6" id="KW-0325">Glycoprotein</keyword>
<evidence type="ECO:0000256" key="7">
    <source>
        <dbReference type="ARBA" id="ARBA00043265"/>
    </source>
</evidence>
<sequence length="276" mass="30901">MTARFICRIEGLDNIASQPIYWYQQKNTVIRGIGVLRSQQLTWLHTDFNSRFNIEVVESSTLLIINDIVLSDTAIYYCALTHVTVVGAKIFGTGTKLVVTGASAQSPKIQIFPPNITELDRDKKATIVCLLTDFFPDVIRVQWFIGENSAPEDKVSTDLVETQADGNYSVISRLKISKFEWDTKSVRCSAEHELTPEPATINKNSISANVQSNTATQTCSPSVQNLATNETKEWPMSSLQLASFTYTLLLLKSVVYCGIISFIVYKVEYRDVKKPL</sequence>
<dbReference type="InterPro" id="IPR013106">
    <property type="entry name" value="Ig_V-set"/>
</dbReference>
<dbReference type="AlphaFoldDB" id="A0A401RN31"/>
<dbReference type="SMART" id="SM00407">
    <property type="entry name" value="IGc1"/>
    <property type="match status" value="1"/>
</dbReference>
<keyword evidence="2" id="KW-0964">Secreted</keyword>
<dbReference type="Proteomes" id="UP000287033">
    <property type="component" value="Unassembled WGS sequence"/>
</dbReference>
<evidence type="ECO:0000256" key="2">
    <source>
        <dbReference type="ARBA" id="ARBA00022525"/>
    </source>
</evidence>
<dbReference type="PANTHER" id="PTHR23411">
    <property type="entry name" value="TAPASIN"/>
    <property type="match status" value="1"/>
</dbReference>
<dbReference type="PROSITE" id="PS50835">
    <property type="entry name" value="IG_LIKE"/>
    <property type="match status" value="2"/>
</dbReference>
<evidence type="ECO:0000256" key="5">
    <source>
        <dbReference type="ARBA" id="ARBA00023157"/>
    </source>
</evidence>
<keyword evidence="11" id="KW-1185">Reference proteome</keyword>
<feature type="domain" description="Ig-like" evidence="9">
    <location>
        <begin position="1"/>
        <end position="100"/>
    </location>
</feature>
<dbReference type="Pfam" id="PF07654">
    <property type="entry name" value="C1-set"/>
    <property type="match status" value="1"/>
</dbReference>
<evidence type="ECO:0000256" key="4">
    <source>
        <dbReference type="ARBA" id="ARBA00023130"/>
    </source>
</evidence>
<evidence type="ECO:0000256" key="1">
    <source>
        <dbReference type="ARBA" id="ARBA00004613"/>
    </source>
</evidence>
<dbReference type="GO" id="GO:0019814">
    <property type="term" value="C:immunoglobulin complex"/>
    <property type="evidence" value="ECO:0007669"/>
    <property type="project" value="UniProtKB-KW"/>
</dbReference>
<dbReference type="InterPro" id="IPR050380">
    <property type="entry name" value="Immune_Resp_Modulators"/>
</dbReference>
<keyword evidence="4" id="KW-1064">Adaptive immunity</keyword>
<keyword evidence="8" id="KW-0472">Membrane</keyword>
<dbReference type="Pfam" id="PF07686">
    <property type="entry name" value="V-set"/>
    <property type="match status" value="1"/>
</dbReference>
<dbReference type="GO" id="GO:0002250">
    <property type="term" value="P:adaptive immune response"/>
    <property type="evidence" value="ECO:0007669"/>
    <property type="project" value="UniProtKB-KW"/>
</dbReference>
<organism evidence="10 11">
    <name type="scientific">Chiloscyllium punctatum</name>
    <name type="common">Brownbanded bambooshark</name>
    <name type="synonym">Hemiscyllium punctatum</name>
    <dbReference type="NCBI Taxonomy" id="137246"/>
    <lineage>
        <taxon>Eukaryota</taxon>
        <taxon>Metazoa</taxon>
        <taxon>Chordata</taxon>
        <taxon>Craniata</taxon>
        <taxon>Vertebrata</taxon>
        <taxon>Chondrichthyes</taxon>
        <taxon>Elasmobranchii</taxon>
        <taxon>Galeomorphii</taxon>
        <taxon>Galeoidea</taxon>
        <taxon>Orectolobiformes</taxon>
        <taxon>Hemiscylliidae</taxon>
        <taxon>Chiloscyllium</taxon>
    </lineage>
</organism>
<comment type="subcellular location">
    <subcellularLocation>
        <location evidence="1">Secreted</location>
    </subcellularLocation>
</comment>
<proteinExistence type="predicted"/>
<keyword evidence="8" id="KW-0812">Transmembrane</keyword>
<evidence type="ECO:0000256" key="8">
    <source>
        <dbReference type="SAM" id="Phobius"/>
    </source>
</evidence>
<keyword evidence="3" id="KW-0391">Immunity</keyword>
<dbReference type="Gene3D" id="2.60.40.10">
    <property type="entry name" value="Immunoglobulins"/>
    <property type="match status" value="2"/>
</dbReference>
<keyword evidence="5" id="KW-1015">Disulfide bond</keyword>